<comment type="caution">
    <text evidence="1">The sequence shown here is derived from an EMBL/GenBank/DDBJ whole genome shotgun (WGS) entry which is preliminary data.</text>
</comment>
<dbReference type="EMBL" id="CAJZBQ010000057">
    <property type="protein sequence ID" value="CAG9333823.1"/>
    <property type="molecule type" value="Genomic_DNA"/>
</dbReference>
<keyword evidence="2" id="KW-1185">Reference proteome</keyword>
<dbReference type="Proteomes" id="UP001162131">
    <property type="component" value="Unassembled WGS sequence"/>
</dbReference>
<evidence type="ECO:0000313" key="2">
    <source>
        <dbReference type="Proteomes" id="UP001162131"/>
    </source>
</evidence>
<protein>
    <submittedName>
        <fullName evidence="1">Uncharacterized protein</fullName>
    </submittedName>
</protein>
<evidence type="ECO:0000313" key="1">
    <source>
        <dbReference type="EMBL" id="CAG9333823.1"/>
    </source>
</evidence>
<sequence length="69" mass="8059">MLVSIIFEIDDIVMLLKMREWSEELEMILAHQCFTQLKTRIPPVLAIMILLEDLEIITESSKDLKEAIN</sequence>
<dbReference type="AlphaFoldDB" id="A0AAU9K8U9"/>
<accession>A0AAU9K8U9</accession>
<name>A0AAU9K8U9_9CILI</name>
<proteinExistence type="predicted"/>
<gene>
    <name evidence="1" type="ORF">BSTOLATCC_MIC59636</name>
</gene>
<reference evidence="1" key="1">
    <citation type="submission" date="2021-09" db="EMBL/GenBank/DDBJ databases">
        <authorList>
            <consortium name="AG Swart"/>
            <person name="Singh M."/>
            <person name="Singh A."/>
            <person name="Seah K."/>
            <person name="Emmerich C."/>
        </authorList>
    </citation>
    <scope>NUCLEOTIDE SEQUENCE</scope>
    <source>
        <strain evidence="1">ATCC30299</strain>
    </source>
</reference>
<organism evidence="1 2">
    <name type="scientific">Blepharisma stoltei</name>
    <dbReference type="NCBI Taxonomy" id="1481888"/>
    <lineage>
        <taxon>Eukaryota</taxon>
        <taxon>Sar</taxon>
        <taxon>Alveolata</taxon>
        <taxon>Ciliophora</taxon>
        <taxon>Postciliodesmatophora</taxon>
        <taxon>Heterotrichea</taxon>
        <taxon>Heterotrichida</taxon>
        <taxon>Blepharismidae</taxon>
        <taxon>Blepharisma</taxon>
    </lineage>
</organism>